<protein>
    <recommendedName>
        <fullName evidence="3">Gamma-glutamylcyclotransferase AIG2-like domain-containing protein</fullName>
    </recommendedName>
</protein>
<name>A0A2Z2P7X1_9GAMM</name>
<dbReference type="RefSeq" id="WP_088921506.1">
    <property type="nucleotide sequence ID" value="NZ_CP018632.1"/>
</dbReference>
<organism evidence="1 2">
    <name type="scientific">Granulosicoccus antarcticus IMCC3135</name>
    <dbReference type="NCBI Taxonomy" id="1192854"/>
    <lineage>
        <taxon>Bacteria</taxon>
        <taxon>Pseudomonadati</taxon>
        <taxon>Pseudomonadota</taxon>
        <taxon>Gammaproteobacteria</taxon>
        <taxon>Chromatiales</taxon>
        <taxon>Granulosicoccaceae</taxon>
        <taxon>Granulosicoccus</taxon>
    </lineage>
</organism>
<gene>
    <name evidence="1" type="ORF">IMCC3135_33680</name>
</gene>
<dbReference type="EMBL" id="CP018632">
    <property type="protein sequence ID" value="ASJ76777.1"/>
    <property type="molecule type" value="Genomic_DNA"/>
</dbReference>
<reference evidence="1 2" key="1">
    <citation type="submission" date="2016-12" db="EMBL/GenBank/DDBJ databases">
        <authorList>
            <person name="Song W.-J."/>
            <person name="Kurnit D.M."/>
        </authorList>
    </citation>
    <scope>NUCLEOTIDE SEQUENCE [LARGE SCALE GENOMIC DNA]</scope>
    <source>
        <strain evidence="1 2">IMCC3135</strain>
    </source>
</reference>
<keyword evidence="2" id="KW-1185">Reference proteome</keyword>
<sequence length="204" mass="21735">MNTIGILAYGSLIEDPGIELQPLISGRVNDVETPFNIEFARSSRTRDGAPTVVPVNSIGASVEGVILVLNTTVGIDLAKDLLWRRETRNEGSDRHYANPTGAPANQVMVVEVEGLGGIDVVLYTSIKANISHPTVNELAHLAINSAKGKAGSQHKDGISYLISLKRQNIETPLMAGYEAEILNLTGASSLEDALAQVGPRAIRL</sequence>
<proteinExistence type="predicted"/>
<dbReference type="AlphaFoldDB" id="A0A2Z2P7X1"/>
<evidence type="ECO:0008006" key="3">
    <source>
        <dbReference type="Google" id="ProtNLM"/>
    </source>
</evidence>
<evidence type="ECO:0000313" key="2">
    <source>
        <dbReference type="Proteomes" id="UP000250079"/>
    </source>
</evidence>
<accession>A0A2Z2P7X1</accession>
<dbReference type="KEGG" id="gai:IMCC3135_33680"/>
<dbReference type="Proteomes" id="UP000250079">
    <property type="component" value="Chromosome"/>
</dbReference>
<dbReference type="OrthoDB" id="8690404at2"/>
<evidence type="ECO:0000313" key="1">
    <source>
        <dbReference type="EMBL" id="ASJ76777.1"/>
    </source>
</evidence>